<gene>
    <name evidence="1" type="primary">jg13621</name>
    <name evidence="1" type="ORF">PAEG_LOCUS6416</name>
</gene>
<dbReference type="AlphaFoldDB" id="A0A8S4QYW3"/>
<evidence type="ECO:0000313" key="1">
    <source>
        <dbReference type="EMBL" id="CAH2218677.1"/>
    </source>
</evidence>
<dbReference type="Proteomes" id="UP000838756">
    <property type="component" value="Unassembled WGS sequence"/>
</dbReference>
<reference evidence="1" key="1">
    <citation type="submission" date="2022-03" db="EMBL/GenBank/DDBJ databases">
        <authorList>
            <person name="Lindestad O."/>
        </authorList>
    </citation>
    <scope>NUCLEOTIDE SEQUENCE</scope>
</reference>
<sequence>MRSFSGNKLKINNYKESLVHIAINKKIEELKPFLQDSDVISNEEKFTLEDHDDTTIIEFLPKTEEHNQKTEDDSFKSNLKDYKKLKEKINKALTKEAVSMKTKDLVVKTLDGLIKSLLRSQCKWKRNLRAVKSENPSDIARKWNSGLQRIKEVILDFVKNKSVNSRRNDDVLNILNAILIMFRSVSENVDIISKNYRILCDFIPKESNNYVVKSEETNAGALRNNWDKTDLEEVRCHIVVCSDELKEFMINFYQSLNETAVSVLNNYVEMYTKDVNADNESEKKVIISLLNNISRNLEKDISKVFVKETKELGLHEGKNNQANIKAMSSYVINTIKSVKYFAKQLLKSELLVLRENIFSIIFDDLNVNLDVDLGNLERDFLSKICTTFRFCNGRYRGRRQGSNNLNKNNLYVQLKLTFDDDITNSYRKFLNLASSKYSHFIQVKSSKTNFIATRTTLMNNVNNHK</sequence>
<dbReference type="OrthoDB" id="10261302at2759"/>
<evidence type="ECO:0000313" key="2">
    <source>
        <dbReference type="Proteomes" id="UP000838756"/>
    </source>
</evidence>
<dbReference type="EMBL" id="CAKXAJ010019785">
    <property type="protein sequence ID" value="CAH2218677.1"/>
    <property type="molecule type" value="Genomic_DNA"/>
</dbReference>
<protein>
    <submittedName>
        <fullName evidence="1">Jg13621 protein</fullName>
    </submittedName>
</protein>
<organism evidence="1 2">
    <name type="scientific">Pararge aegeria aegeria</name>
    <dbReference type="NCBI Taxonomy" id="348720"/>
    <lineage>
        <taxon>Eukaryota</taxon>
        <taxon>Metazoa</taxon>
        <taxon>Ecdysozoa</taxon>
        <taxon>Arthropoda</taxon>
        <taxon>Hexapoda</taxon>
        <taxon>Insecta</taxon>
        <taxon>Pterygota</taxon>
        <taxon>Neoptera</taxon>
        <taxon>Endopterygota</taxon>
        <taxon>Lepidoptera</taxon>
        <taxon>Glossata</taxon>
        <taxon>Ditrysia</taxon>
        <taxon>Papilionoidea</taxon>
        <taxon>Nymphalidae</taxon>
        <taxon>Satyrinae</taxon>
        <taxon>Satyrini</taxon>
        <taxon>Parargina</taxon>
        <taxon>Pararge</taxon>
    </lineage>
</organism>
<proteinExistence type="predicted"/>
<name>A0A8S4QYW3_9NEOP</name>
<comment type="caution">
    <text evidence="1">The sequence shown here is derived from an EMBL/GenBank/DDBJ whole genome shotgun (WGS) entry which is preliminary data.</text>
</comment>
<accession>A0A8S4QYW3</accession>
<keyword evidence="2" id="KW-1185">Reference proteome</keyword>